<protein>
    <submittedName>
        <fullName evidence="2">Uncharacterized protein</fullName>
    </submittedName>
</protein>
<dbReference type="Proteomes" id="UP000314294">
    <property type="component" value="Unassembled WGS sequence"/>
</dbReference>
<feature type="region of interest" description="Disordered" evidence="1">
    <location>
        <begin position="129"/>
        <end position="151"/>
    </location>
</feature>
<reference evidence="2 3" key="1">
    <citation type="submission" date="2019-03" db="EMBL/GenBank/DDBJ databases">
        <title>First draft genome of Liparis tanakae, snailfish: a comprehensive survey of snailfish specific genes.</title>
        <authorList>
            <person name="Kim W."/>
            <person name="Song I."/>
            <person name="Jeong J.-H."/>
            <person name="Kim D."/>
            <person name="Kim S."/>
            <person name="Ryu S."/>
            <person name="Song J.Y."/>
            <person name="Lee S.K."/>
        </authorList>
    </citation>
    <scope>NUCLEOTIDE SEQUENCE [LARGE SCALE GENOMIC DNA]</scope>
    <source>
        <tissue evidence="2">Muscle</tissue>
    </source>
</reference>
<name>A0A4Z2I5V6_9TELE</name>
<dbReference type="AlphaFoldDB" id="A0A4Z2I5V6"/>
<feature type="compositionally biased region" description="Gly residues" evidence="1">
    <location>
        <begin position="73"/>
        <end position="91"/>
    </location>
</feature>
<evidence type="ECO:0000313" key="3">
    <source>
        <dbReference type="Proteomes" id="UP000314294"/>
    </source>
</evidence>
<accession>A0A4Z2I5V6</accession>
<evidence type="ECO:0000256" key="1">
    <source>
        <dbReference type="SAM" id="MobiDB-lite"/>
    </source>
</evidence>
<sequence>MTHRGSGKTLQTGEAAVLQVPERPGETDPQRGVKHVAPCRTLCRRAVVPRGARGTPRVTYALSSVSLLAEGSDGSGGSGGAGSSGGAGGSGVTALSLQEEDKAMTRLLHADGPATLLSNRVLLEVHPRPASLTLTPRDPSLPGGPSAPAVP</sequence>
<evidence type="ECO:0000313" key="2">
    <source>
        <dbReference type="EMBL" id="TNN73141.1"/>
    </source>
</evidence>
<organism evidence="2 3">
    <name type="scientific">Liparis tanakae</name>
    <name type="common">Tanaka's snailfish</name>
    <dbReference type="NCBI Taxonomy" id="230148"/>
    <lineage>
        <taxon>Eukaryota</taxon>
        <taxon>Metazoa</taxon>
        <taxon>Chordata</taxon>
        <taxon>Craniata</taxon>
        <taxon>Vertebrata</taxon>
        <taxon>Euteleostomi</taxon>
        <taxon>Actinopterygii</taxon>
        <taxon>Neopterygii</taxon>
        <taxon>Teleostei</taxon>
        <taxon>Neoteleostei</taxon>
        <taxon>Acanthomorphata</taxon>
        <taxon>Eupercaria</taxon>
        <taxon>Perciformes</taxon>
        <taxon>Cottioidei</taxon>
        <taxon>Cottales</taxon>
        <taxon>Liparidae</taxon>
        <taxon>Liparis</taxon>
    </lineage>
</organism>
<feature type="region of interest" description="Disordered" evidence="1">
    <location>
        <begin position="1"/>
        <end position="33"/>
    </location>
</feature>
<dbReference type="EMBL" id="SRLO01000128">
    <property type="protein sequence ID" value="TNN73141.1"/>
    <property type="molecule type" value="Genomic_DNA"/>
</dbReference>
<proteinExistence type="predicted"/>
<keyword evidence="3" id="KW-1185">Reference proteome</keyword>
<gene>
    <name evidence="2" type="ORF">EYF80_016627</name>
</gene>
<comment type="caution">
    <text evidence="2">The sequence shown here is derived from an EMBL/GenBank/DDBJ whole genome shotgun (WGS) entry which is preliminary data.</text>
</comment>
<feature type="region of interest" description="Disordered" evidence="1">
    <location>
        <begin position="69"/>
        <end position="96"/>
    </location>
</feature>